<name>A0ACC3SGK9_9PEZI</name>
<gene>
    <name evidence="1" type="ORF">M8818_003098</name>
</gene>
<accession>A0ACC3SGK9</accession>
<protein>
    <submittedName>
        <fullName evidence="1">Uncharacterized protein</fullName>
    </submittedName>
</protein>
<organism evidence="1 2">
    <name type="scientific">Zalaria obscura</name>
    <dbReference type="NCBI Taxonomy" id="2024903"/>
    <lineage>
        <taxon>Eukaryota</taxon>
        <taxon>Fungi</taxon>
        <taxon>Dikarya</taxon>
        <taxon>Ascomycota</taxon>
        <taxon>Pezizomycotina</taxon>
        <taxon>Dothideomycetes</taxon>
        <taxon>Dothideomycetidae</taxon>
        <taxon>Dothideales</taxon>
        <taxon>Zalariaceae</taxon>
        <taxon>Zalaria</taxon>
    </lineage>
</organism>
<keyword evidence="2" id="KW-1185">Reference proteome</keyword>
<reference evidence="1" key="1">
    <citation type="submission" date="2024-02" db="EMBL/GenBank/DDBJ databases">
        <title>Metagenome Assembled Genome of Zalaria obscura JY119.</title>
        <authorList>
            <person name="Vighnesh L."/>
            <person name="Jagadeeshwari U."/>
            <person name="Venkata Ramana C."/>
            <person name="Sasikala C."/>
        </authorList>
    </citation>
    <scope>NUCLEOTIDE SEQUENCE</scope>
    <source>
        <strain evidence="1">JY119</strain>
    </source>
</reference>
<comment type="caution">
    <text evidence="1">The sequence shown here is derived from an EMBL/GenBank/DDBJ whole genome shotgun (WGS) entry which is preliminary data.</text>
</comment>
<dbReference type="Proteomes" id="UP001320706">
    <property type="component" value="Unassembled WGS sequence"/>
</dbReference>
<proteinExistence type="predicted"/>
<evidence type="ECO:0000313" key="1">
    <source>
        <dbReference type="EMBL" id="KAK8212933.1"/>
    </source>
</evidence>
<dbReference type="EMBL" id="JAMKPW020000012">
    <property type="protein sequence ID" value="KAK8212933.1"/>
    <property type="molecule type" value="Genomic_DNA"/>
</dbReference>
<sequence>MTSQGGRINGKHADIYDSPTFTKDVRIHVDEAVGSASIAPSGRDVVLASNQGLHIIDLDAPFSPPRHLRHETPWTPADVQWSPFASRYSWVVSTSNQRALVWNLEMASSQAPIEHILHAHTRAITDINFSAHHPDILATCAVDSYVHCWDLRSPRRPAVSFCDWFAGATQVKWNRQDSHVVASSHDRYLRIWDDRKGASPVKTIDAHTTKIYGIDWNRTHASKVITCSLDRTIKLWDYSVSETEPERVIHTPFPVWRARHTPFGYGVLAMPQRGDHDVHLYDRREHSEDDDQPGYYAFHGHDDQVKEFLWRARGNIDDGIDDRDFQLITWGADQELILHHMEEKQYEQVGWRKGMQLDENWTLTRRGAPYRTFRDRIVVHEEHDDIEGLSDLDGLYNSSTSPGMSKVPIPVTRGWADGGSMMTYSGLETRNMRQKDTKASPIAWMRGVKFGKRGQSMSEVERPRSSTLTEPKIPGLLNMPEHLSDEIIHVADTFKKVKVEEADIAARRIKVSLNGPWAAEGKEAYVQLHAAFPRDYPEASAPRFTIERTSSIPQNTLSKIDREMATIAERCLAYKRGCLQAVLSYLLGELDLEASTSWLLPDLADDAAKDDESSSDEDEGLVGDYAATQSQIIDEGLAGSGTLNTDNTNVPLPKRCGALWSSTGHLVCFFPPKEEPLSVLSGALADGGRPRNRDIIEGFGRMRMGSARRRNQMSSISAPVEEEDDEFDSSSSSSSSSTDGVGVLHNGFRPPVAWRGPASLRFQEHRSRSNDGSQRTSTAGLVRRAGVAKSKTFVSIYSLDTLVSANQSLAVEYTVFGAGPDVCSYNAEAALRHGLDELSDIWQFAKLILCNDVPLEILDVRYSKINVLAKRAVVTIKRKDSGLDLSFDEPEAVSHPPYKARIKWGEHPFARSWLIKSLFEYFEARADIQTLAMLSCVFAEPPAPFPEPSATFADSLFESFPLSMQLPALTREYAPSVEVAMGNRQPIVSVSNSPYFMNTPNTTYGSLGSVEARKGSKTPTSEPVTPFSTGSSPPKELRSSALRSSNAQNISTSPESHRAIPSATSSFGLAALSRPFQLPASPPQRSKLGGIELSTSNGSNSGVTWGNNIVLGTNSNATLRKTYLTAQDEYDGGSSTEEDEPINLSQAVKVRLKNQHLFDDEAHPMVPLLNPQHSEKYVQYRQAYAGLLDAWGLAIQANEILKYNGLTTSQEATSGPTSQIPFTIGKGAPFTPNLRDNDGPSVFRQAGTILPCSICYQPISGVYKACLACGHVTHLACLELLLDGSGDSGLGCETGCGCNCDDQTVIRMDDLTKIETPSSEPVTSPFPGDLWPHPRHRLSSINRRGSIGESRRPSGTTGRVRQDPRRTSNAALRRQRTRSYEH</sequence>
<evidence type="ECO:0000313" key="2">
    <source>
        <dbReference type="Proteomes" id="UP001320706"/>
    </source>
</evidence>